<dbReference type="Gene3D" id="3.40.50.300">
    <property type="entry name" value="P-loop containing nucleotide triphosphate hydrolases"/>
    <property type="match status" value="1"/>
</dbReference>
<proteinExistence type="predicted"/>
<dbReference type="InterPro" id="IPR050625">
    <property type="entry name" value="ParA/MinD_ATPase"/>
</dbReference>
<dbReference type="Proteomes" id="UP000293764">
    <property type="component" value="Unassembled WGS sequence"/>
</dbReference>
<dbReference type="PANTHER" id="PTHR43384">
    <property type="entry name" value="SEPTUM SITE-DETERMINING PROTEIN MIND HOMOLOG, CHLOROPLASTIC-RELATED"/>
    <property type="match status" value="1"/>
</dbReference>
<organism evidence="4 5">
    <name type="scientific">Pengzhenrongella frigida</name>
    <dbReference type="NCBI Taxonomy" id="1259133"/>
    <lineage>
        <taxon>Bacteria</taxon>
        <taxon>Bacillati</taxon>
        <taxon>Actinomycetota</taxon>
        <taxon>Actinomycetes</taxon>
        <taxon>Micrococcales</taxon>
        <taxon>Pengzhenrongella</taxon>
    </lineage>
</organism>
<evidence type="ECO:0000313" key="4">
    <source>
        <dbReference type="EMBL" id="RYV50173.1"/>
    </source>
</evidence>
<feature type="region of interest" description="Disordered" evidence="3">
    <location>
        <begin position="125"/>
        <end position="145"/>
    </location>
</feature>
<dbReference type="GO" id="GO:0005829">
    <property type="term" value="C:cytosol"/>
    <property type="evidence" value="ECO:0007669"/>
    <property type="project" value="TreeGrafter"/>
</dbReference>
<keyword evidence="1" id="KW-0547">Nucleotide-binding</keyword>
<gene>
    <name evidence="4" type="ORF">EUA98_15005</name>
</gene>
<evidence type="ECO:0008006" key="6">
    <source>
        <dbReference type="Google" id="ProtNLM"/>
    </source>
</evidence>
<feature type="compositionally biased region" description="Low complexity" evidence="3">
    <location>
        <begin position="126"/>
        <end position="145"/>
    </location>
</feature>
<evidence type="ECO:0000256" key="3">
    <source>
        <dbReference type="SAM" id="MobiDB-lite"/>
    </source>
</evidence>
<accession>A0A4Q5MZ11</accession>
<reference evidence="4 5" key="1">
    <citation type="submission" date="2019-01" db="EMBL/GenBank/DDBJ databases">
        <title>Novel species of Cellulomonas.</title>
        <authorList>
            <person name="Liu Q."/>
            <person name="Xin Y.-H."/>
        </authorList>
    </citation>
    <scope>NUCLEOTIDE SEQUENCE [LARGE SCALE GENOMIC DNA]</scope>
    <source>
        <strain evidence="4 5">HLT2-17</strain>
    </source>
</reference>
<evidence type="ECO:0000313" key="5">
    <source>
        <dbReference type="Proteomes" id="UP000293764"/>
    </source>
</evidence>
<dbReference type="AlphaFoldDB" id="A0A4Q5MZ11"/>
<dbReference type="InterPro" id="IPR027417">
    <property type="entry name" value="P-loop_NTPase"/>
</dbReference>
<evidence type="ECO:0000256" key="1">
    <source>
        <dbReference type="ARBA" id="ARBA00022741"/>
    </source>
</evidence>
<keyword evidence="5" id="KW-1185">Reference proteome</keyword>
<sequence>MTPPVGVLCAVRGAGEAAVATALDGAANRITVMRRCADLAELLAAAGAGLGRIAVVSADLPHLDREAVAQLHSGRFRVLALTAPEQVARALALGVDAVLDDDDPAGLRLVAAVLALAEAADEDLEPGPAALGPASGPATGPATDTADQLGGVAASPGQRARPPGKVVAVWGPTGAPGRSTIALNLAAELADAGSGGGSLVIDADTYGGTIGQLVAMLDEAPGLAAAARAAGQGGLDLAGLARLTPVLAPGLRVLTGISRANRWPELPASALEVVWEVARELAAWTVIDCGFCLEQDEALSYDTRAPRRNAATLSALEAADVVVVVGAGDPVGIQRLVRGLTDLATLPVAITGARMVVVNRVRASAAGPRPGVAIGQALGRYAGVDDPYLVPEDRAAVDAAVLRGATLLEVSPGSPARRAIAALATRIARPAAPAGRPAGGRRAAGFAHAG</sequence>
<dbReference type="GO" id="GO:0016887">
    <property type="term" value="F:ATP hydrolysis activity"/>
    <property type="evidence" value="ECO:0007669"/>
    <property type="project" value="TreeGrafter"/>
</dbReference>
<dbReference type="RefSeq" id="WP_130103504.1">
    <property type="nucleotide sequence ID" value="NZ_SDWW01000040.1"/>
</dbReference>
<evidence type="ECO:0000256" key="2">
    <source>
        <dbReference type="ARBA" id="ARBA00022840"/>
    </source>
</evidence>
<dbReference type="EMBL" id="SDWW01000040">
    <property type="protein sequence ID" value="RYV50173.1"/>
    <property type="molecule type" value="Genomic_DNA"/>
</dbReference>
<protein>
    <recommendedName>
        <fullName evidence="6">Chromosome partitioning protein</fullName>
    </recommendedName>
</protein>
<dbReference type="GO" id="GO:0005524">
    <property type="term" value="F:ATP binding"/>
    <property type="evidence" value="ECO:0007669"/>
    <property type="project" value="UniProtKB-KW"/>
</dbReference>
<dbReference type="GO" id="GO:0051782">
    <property type="term" value="P:negative regulation of cell division"/>
    <property type="evidence" value="ECO:0007669"/>
    <property type="project" value="TreeGrafter"/>
</dbReference>
<comment type="caution">
    <text evidence="4">The sequence shown here is derived from an EMBL/GenBank/DDBJ whole genome shotgun (WGS) entry which is preliminary data.</text>
</comment>
<dbReference type="SUPFAM" id="SSF52540">
    <property type="entry name" value="P-loop containing nucleoside triphosphate hydrolases"/>
    <property type="match status" value="1"/>
</dbReference>
<dbReference type="OrthoDB" id="3217709at2"/>
<feature type="region of interest" description="Disordered" evidence="3">
    <location>
        <begin position="431"/>
        <end position="450"/>
    </location>
</feature>
<keyword evidence="2" id="KW-0067">ATP-binding</keyword>
<dbReference type="GO" id="GO:0009898">
    <property type="term" value="C:cytoplasmic side of plasma membrane"/>
    <property type="evidence" value="ECO:0007669"/>
    <property type="project" value="TreeGrafter"/>
</dbReference>
<name>A0A4Q5MZ11_9MICO</name>
<dbReference type="PANTHER" id="PTHR43384:SF6">
    <property type="entry name" value="SEPTUM SITE-DETERMINING PROTEIN MIND HOMOLOG, CHLOROPLASTIC"/>
    <property type="match status" value="1"/>
</dbReference>